<evidence type="ECO:0000313" key="3">
    <source>
        <dbReference type="Proteomes" id="UP000321570"/>
    </source>
</evidence>
<dbReference type="EMBL" id="CABIJS010000083">
    <property type="protein sequence ID" value="VUZ42151.1"/>
    <property type="molecule type" value="Genomic_DNA"/>
</dbReference>
<keyword evidence="3" id="KW-1185">Reference proteome</keyword>
<evidence type="ECO:0000313" key="2">
    <source>
        <dbReference type="EMBL" id="VUZ42151.1"/>
    </source>
</evidence>
<gene>
    <name evidence="2" type="ORF">WMSIL1_LOCUS2843</name>
</gene>
<dbReference type="Pfam" id="PF00651">
    <property type="entry name" value="BTB"/>
    <property type="match status" value="1"/>
</dbReference>
<evidence type="ECO:0000259" key="1">
    <source>
        <dbReference type="PROSITE" id="PS50097"/>
    </source>
</evidence>
<feature type="domain" description="BTB" evidence="1">
    <location>
        <begin position="30"/>
        <end position="93"/>
    </location>
</feature>
<dbReference type="PROSITE" id="PS50097">
    <property type="entry name" value="BTB"/>
    <property type="match status" value="1"/>
</dbReference>
<reference evidence="2 3" key="1">
    <citation type="submission" date="2019-07" db="EMBL/GenBank/DDBJ databases">
        <authorList>
            <person name="Jastrzebski P J."/>
            <person name="Paukszto L."/>
            <person name="Jastrzebski P J."/>
        </authorList>
    </citation>
    <scope>NUCLEOTIDE SEQUENCE [LARGE SCALE GENOMIC DNA]</scope>
    <source>
        <strain evidence="2 3">WMS-il1</strain>
    </source>
</reference>
<accession>A0A564Y4J1</accession>
<dbReference type="AlphaFoldDB" id="A0A564Y4J1"/>
<proteinExistence type="predicted"/>
<organism evidence="2 3">
    <name type="scientific">Hymenolepis diminuta</name>
    <name type="common">Rat tapeworm</name>
    <dbReference type="NCBI Taxonomy" id="6216"/>
    <lineage>
        <taxon>Eukaryota</taxon>
        <taxon>Metazoa</taxon>
        <taxon>Spiralia</taxon>
        <taxon>Lophotrochozoa</taxon>
        <taxon>Platyhelminthes</taxon>
        <taxon>Cestoda</taxon>
        <taxon>Eucestoda</taxon>
        <taxon>Cyclophyllidea</taxon>
        <taxon>Hymenolepididae</taxon>
        <taxon>Hymenolepis</taxon>
    </lineage>
</organism>
<protein>
    <recommendedName>
        <fullName evidence="1">BTB domain-containing protein</fullName>
    </recommendedName>
</protein>
<dbReference type="InterPro" id="IPR011333">
    <property type="entry name" value="SKP1/BTB/POZ_sf"/>
</dbReference>
<dbReference type="SUPFAM" id="SSF54695">
    <property type="entry name" value="POZ domain"/>
    <property type="match status" value="1"/>
</dbReference>
<sequence>MMNNHKLINPDTNSKCFSRFRRMRDWGERLDIFIKTNKGEVGAHLIVLAASFPYLGKYLNNKDVVRVRLPENSHEVVNAAVEYAYGGIENISPKVALRLYHLAHYLQNETLEAGCIMLSCAMIEETNVSEVWSSANATKNEFLFGVYVHLVALNWDYIFLTNRHKRIDKE</sequence>
<dbReference type="Proteomes" id="UP000321570">
    <property type="component" value="Unassembled WGS sequence"/>
</dbReference>
<dbReference type="Gene3D" id="3.30.710.10">
    <property type="entry name" value="Potassium Channel Kv1.1, Chain A"/>
    <property type="match status" value="1"/>
</dbReference>
<name>A0A564Y4J1_HYMDI</name>
<feature type="non-terminal residue" evidence="2">
    <location>
        <position position="170"/>
    </location>
</feature>
<dbReference type="CDD" id="cd18186">
    <property type="entry name" value="BTB_POZ_ZBTB_KLHL-like"/>
    <property type="match status" value="1"/>
</dbReference>
<dbReference type="InterPro" id="IPR000210">
    <property type="entry name" value="BTB/POZ_dom"/>
</dbReference>